<evidence type="ECO:0000256" key="2">
    <source>
        <dbReference type="SAM" id="SignalP"/>
    </source>
</evidence>
<keyword evidence="4" id="KW-1185">Reference proteome</keyword>
<keyword evidence="1" id="KW-0812">Transmembrane</keyword>
<dbReference type="Proteomes" id="UP001219349">
    <property type="component" value="Plasmid p90204"/>
</dbReference>
<accession>A0ABY7SQL7</accession>
<keyword evidence="3" id="KW-0614">Plasmid</keyword>
<keyword evidence="1" id="KW-1133">Transmembrane helix</keyword>
<dbReference type="EMBL" id="CP067137">
    <property type="protein sequence ID" value="WCR09175.1"/>
    <property type="molecule type" value="Genomic_DNA"/>
</dbReference>
<evidence type="ECO:0000256" key="1">
    <source>
        <dbReference type="SAM" id="Phobius"/>
    </source>
</evidence>
<protein>
    <recommendedName>
        <fullName evidence="5">VPEID-CTERM protein sorting domain-containing protein</fullName>
    </recommendedName>
</protein>
<feature type="transmembrane region" description="Helical" evidence="1">
    <location>
        <begin position="39"/>
        <end position="60"/>
    </location>
</feature>
<evidence type="ECO:0008006" key="5">
    <source>
        <dbReference type="Google" id="ProtNLM"/>
    </source>
</evidence>
<feature type="signal peptide" evidence="2">
    <location>
        <begin position="1"/>
        <end position="23"/>
    </location>
</feature>
<keyword evidence="1" id="KW-0472">Membrane</keyword>
<evidence type="ECO:0000313" key="3">
    <source>
        <dbReference type="EMBL" id="WCR09175.1"/>
    </source>
</evidence>
<reference evidence="3 4" key="1">
    <citation type="submission" date="2021-01" db="EMBL/GenBank/DDBJ databases">
        <title>Biogeographic distribution of Paracoccus.</title>
        <authorList>
            <person name="Hollensteiner J."/>
            <person name="Leineberger J."/>
            <person name="Brinkhoff T."/>
            <person name="Daniel R."/>
        </authorList>
    </citation>
    <scope>NUCLEOTIDE SEQUENCE [LARGE SCALE GENOMIC DNA]</scope>
    <source>
        <strain evidence="3 4">KCTC 22803</strain>
        <plasmid evidence="3 4">p90204</plasmid>
    </source>
</reference>
<geneLocation type="plasmid" evidence="3 4">
    <name>p90204</name>
</geneLocation>
<gene>
    <name evidence="3" type="ORF">JHX87_18330</name>
</gene>
<name>A0ABY7SQL7_9RHOB</name>
<keyword evidence="2" id="KW-0732">Signal</keyword>
<organism evidence="3 4">
    <name type="scientific">Paracoccus fistulariae</name>
    <dbReference type="NCBI Taxonomy" id="658446"/>
    <lineage>
        <taxon>Bacteria</taxon>
        <taxon>Pseudomonadati</taxon>
        <taxon>Pseudomonadota</taxon>
        <taxon>Alphaproteobacteria</taxon>
        <taxon>Rhodobacterales</taxon>
        <taxon>Paracoccaceae</taxon>
        <taxon>Paracoccus</taxon>
    </lineage>
</organism>
<feature type="chain" id="PRO_5045151023" description="VPEID-CTERM protein sorting domain-containing protein" evidence="2">
    <location>
        <begin position="24"/>
        <end position="67"/>
    </location>
</feature>
<proteinExistence type="predicted"/>
<dbReference type="RefSeq" id="WP_271886814.1">
    <property type="nucleotide sequence ID" value="NZ_CP067137.1"/>
</dbReference>
<sequence>MKKLTLAGLTATLSSVMVTAANAAGCGDGPFSKPCPVPEISALEGTAAVAALAAIVLLTWERRRRAS</sequence>
<evidence type="ECO:0000313" key="4">
    <source>
        <dbReference type="Proteomes" id="UP001219349"/>
    </source>
</evidence>